<evidence type="ECO:0000256" key="4">
    <source>
        <dbReference type="ARBA" id="ARBA00023136"/>
    </source>
</evidence>
<dbReference type="PANTHER" id="PTHR46641">
    <property type="entry name" value="FMRFAMIDE RECEPTOR-RELATED"/>
    <property type="match status" value="1"/>
</dbReference>
<dbReference type="InterPro" id="IPR017452">
    <property type="entry name" value="GPCR_Rhodpsn_7TM"/>
</dbReference>
<evidence type="ECO:0000256" key="2">
    <source>
        <dbReference type="ARBA" id="ARBA00022692"/>
    </source>
</evidence>
<comment type="subcellular location">
    <subcellularLocation>
        <location evidence="1">Membrane</location>
    </subcellularLocation>
</comment>
<feature type="transmembrane region" description="Helical" evidence="5">
    <location>
        <begin position="79"/>
        <end position="99"/>
    </location>
</feature>
<feature type="transmembrane region" description="Helical" evidence="5">
    <location>
        <begin position="43"/>
        <end position="64"/>
    </location>
</feature>
<gene>
    <name evidence="7" type="ORF">TCAL_14330</name>
</gene>
<keyword evidence="3 5" id="KW-1133">Transmembrane helix</keyword>
<evidence type="ECO:0000313" key="7">
    <source>
        <dbReference type="EMBL" id="TRY62969.1"/>
    </source>
</evidence>
<dbReference type="InterPro" id="IPR052954">
    <property type="entry name" value="GPCR-Ligand_Int"/>
</dbReference>
<keyword evidence="2 5" id="KW-0812">Transmembrane</keyword>
<dbReference type="GO" id="GO:0016020">
    <property type="term" value="C:membrane"/>
    <property type="evidence" value="ECO:0007669"/>
    <property type="project" value="UniProtKB-SubCell"/>
</dbReference>
<evidence type="ECO:0000313" key="8">
    <source>
        <dbReference type="Proteomes" id="UP000318571"/>
    </source>
</evidence>
<proteinExistence type="predicted"/>
<reference evidence="7 8" key="1">
    <citation type="journal article" date="2018" name="Nat. Ecol. Evol.">
        <title>Genomic signatures of mitonuclear coevolution across populations of Tigriopus californicus.</title>
        <authorList>
            <person name="Barreto F.S."/>
            <person name="Watson E.T."/>
            <person name="Lima T.G."/>
            <person name="Willett C.S."/>
            <person name="Edmands S."/>
            <person name="Li W."/>
            <person name="Burton R.S."/>
        </authorList>
    </citation>
    <scope>NUCLEOTIDE SEQUENCE [LARGE SCALE GENOMIC DNA]</scope>
    <source>
        <strain evidence="7 8">San Diego</strain>
    </source>
</reference>
<keyword evidence="8" id="KW-1185">Reference proteome</keyword>
<comment type="caution">
    <text evidence="7">The sequence shown here is derived from an EMBL/GenBank/DDBJ whole genome shotgun (WGS) entry which is preliminary data.</text>
</comment>
<evidence type="ECO:0000256" key="5">
    <source>
        <dbReference type="SAM" id="Phobius"/>
    </source>
</evidence>
<dbReference type="SUPFAM" id="SSF81321">
    <property type="entry name" value="Family A G protein-coupled receptor-like"/>
    <property type="match status" value="1"/>
</dbReference>
<accession>A0A553NC81</accession>
<dbReference type="AlphaFoldDB" id="A0A553NC81"/>
<evidence type="ECO:0000256" key="3">
    <source>
        <dbReference type="ARBA" id="ARBA00022989"/>
    </source>
</evidence>
<protein>
    <recommendedName>
        <fullName evidence="6">G-protein coupled receptors family 1 profile domain-containing protein</fullName>
    </recommendedName>
</protein>
<dbReference type="PROSITE" id="PS50262">
    <property type="entry name" value="G_PROTEIN_RECEP_F1_2"/>
    <property type="match status" value="1"/>
</dbReference>
<dbReference type="Proteomes" id="UP000318571">
    <property type="component" value="Chromosome 10"/>
</dbReference>
<evidence type="ECO:0000256" key="1">
    <source>
        <dbReference type="ARBA" id="ARBA00004370"/>
    </source>
</evidence>
<dbReference type="Gene3D" id="1.20.1070.10">
    <property type="entry name" value="Rhodopsin 7-helix transmembrane proteins"/>
    <property type="match status" value="1"/>
</dbReference>
<dbReference type="STRING" id="6832.A0A553NC81"/>
<organism evidence="7 8">
    <name type="scientific">Tigriopus californicus</name>
    <name type="common">Marine copepod</name>
    <dbReference type="NCBI Taxonomy" id="6832"/>
    <lineage>
        <taxon>Eukaryota</taxon>
        <taxon>Metazoa</taxon>
        <taxon>Ecdysozoa</taxon>
        <taxon>Arthropoda</taxon>
        <taxon>Crustacea</taxon>
        <taxon>Multicrustacea</taxon>
        <taxon>Hexanauplia</taxon>
        <taxon>Copepoda</taxon>
        <taxon>Harpacticoida</taxon>
        <taxon>Harpacticidae</taxon>
        <taxon>Tigriopus</taxon>
    </lineage>
</organism>
<evidence type="ECO:0000259" key="6">
    <source>
        <dbReference type="PROSITE" id="PS50262"/>
    </source>
</evidence>
<keyword evidence="4 5" id="KW-0472">Membrane</keyword>
<sequence>MTKHVKEAFGYTVVGLAGAGVVVNLAALSILMLKKRHSIFHNLLKVLAVYDLLVCCGCALLYGFPNLWDFYADHLYRRLVPWVVPIVHMAMMSSVYSTMLMSFERYIRICHLCQLRNVSYITKENYK</sequence>
<dbReference type="EMBL" id="VCGU01000458">
    <property type="protein sequence ID" value="TRY62969.1"/>
    <property type="molecule type" value="Genomic_DNA"/>
</dbReference>
<feature type="transmembrane region" description="Helical" evidence="5">
    <location>
        <begin position="12"/>
        <end position="31"/>
    </location>
</feature>
<dbReference type="PANTHER" id="PTHR46641:SF2">
    <property type="entry name" value="FMRFAMIDE RECEPTOR"/>
    <property type="match status" value="1"/>
</dbReference>
<name>A0A553NC81_TIGCA</name>
<feature type="domain" description="G-protein coupled receptors family 1 profile" evidence="6">
    <location>
        <begin position="23"/>
        <end position="127"/>
    </location>
</feature>